<keyword evidence="7 13" id="KW-0808">Transferase</keyword>
<feature type="transmembrane region" description="Helical" evidence="13">
    <location>
        <begin position="430"/>
        <end position="450"/>
    </location>
</feature>
<evidence type="ECO:0000313" key="15">
    <source>
        <dbReference type="EMBL" id="CAE6503175.1"/>
    </source>
</evidence>
<feature type="transmembrane region" description="Helical" evidence="13">
    <location>
        <begin position="158"/>
        <end position="176"/>
    </location>
</feature>
<accession>A0A8H3H7D6</accession>
<feature type="transmembrane region" description="Helical" evidence="13">
    <location>
        <begin position="203"/>
        <end position="229"/>
    </location>
</feature>
<dbReference type="InterPro" id="IPR007704">
    <property type="entry name" value="PIG-M"/>
</dbReference>
<gene>
    <name evidence="15" type="ORF">RDB_LOCUS97275</name>
</gene>
<dbReference type="PANTHER" id="PTHR12886">
    <property type="entry name" value="PIG-M MANNOSYLTRANSFERASE"/>
    <property type="match status" value="1"/>
</dbReference>
<comment type="subcellular location">
    <subcellularLocation>
        <location evidence="1 13">Endoplasmic reticulum membrane</location>
        <topology evidence="1 13">Multi-pass membrane protein</topology>
    </subcellularLocation>
</comment>
<feature type="transmembrane region" description="Helical" evidence="13">
    <location>
        <begin position="249"/>
        <end position="268"/>
    </location>
</feature>
<dbReference type="GO" id="GO:0005789">
    <property type="term" value="C:endoplasmic reticulum membrane"/>
    <property type="evidence" value="ECO:0007669"/>
    <property type="project" value="UniProtKB-SubCell"/>
</dbReference>
<evidence type="ECO:0000256" key="10">
    <source>
        <dbReference type="ARBA" id="ARBA00022989"/>
    </source>
</evidence>
<evidence type="ECO:0000256" key="7">
    <source>
        <dbReference type="ARBA" id="ARBA00022679"/>
    </source>
</evidence>
<evidence type="ECO:0000256" key="1">
    <source>
        <dbReference type="ARBA" id="ARBA00004477"/>
    </source>
</evidence>
<evidence type="ECO:0000256" key="9">
    <source>
        <dbReference type="ARBA" id="ARBA00022824"/>
    </source>
</evidence>
<evidence type="ECO:0000256" key="12">
    <source>
        <dbReference type="ARBA" id="ARBA00025399"/>
    </source>
</evidence>
<keyword evidence="9 13" id="KW-0256">Endoplasmic reticulum</keyword>
<feature type="region of interest" description="Disordered" evidence="14">
    <location>
        <begin position="131"/>
        <end position="150"/>
    </location>
</feature>
<evidence type="ECO:0000256" key="6">
    <source>
        <dbReference type="ARBA" id="ARBA00022676"/>
    </source>
</evidence>
<keyword evidence="5 13" id="KW-0337">GPI-anchor biosynthesis</keyword>
<keyword evidence="10 13" id="KW-1133">Transmembrane helix</keyword>
<evidence type="ECO:0000256" key="2">
    <source>
        <dbReference type="ARBA" id="ARBA00004687"/>
    </source>
</evidence>
<comment type="function">
    <text evidence="12 13">Mannosyltransferase involved in glycosylphosphatidylinositol-anchor biosynthesis. Transfers the first alpha-1,4-mannose to GlcN-acyl-PI during GPI precursor assembly. Required for cell wall integrity.</text>
</comment>
<reference evidence="15" key="1">
    <citation type="submission" date="2021-01" db="EMBL/GenBank/DDBJ databases">
        <authorList>
            <person name="Kaushik A."/>
        </authorList>
    </citation>
    <scope>NUCLEOTIDE SEQUENCE</scope>
    <source>
        <strain evidence="15">Type strain: AG8-Rh-89/</strain>
    </source>
</reference>
<comment type="similarity">
    <text evidence="3 13">Belongs to the PIGM family.</text>
</comment>
<dbReference type="Proteomes" id="UP000663850">
    <property type="component" value="Unassembled WGS sequence"/>
</dbReference>
<dbReference type="Pfam" id="PF05007">
    <property type="entry name" value="Mannosyl_trans"/>
    <property type="match status" value="1"/>
</dbReference>
<feature type="transmembrane region" description="Helical" evidence="13">
    <location>
        <begin position="343"/>
        <end position="369"/>
    </location>
</feature>
<name>A0A8H3H7D6_9AGAM</name>
<keyword evidence="11 13" id="KW-0472">Membrane</keyword>
<evidence type="ECO:0000256" key="11">
    <source>
        <dbReference type="ARBA" id="ARBA00023136"/>
    </source>
</evidence>
<comment type="caution">
    <text evidence="15">The sequence shown here is derived from an EMBL/GenBank/DDBJ whole genome shotgun (WGS) entry which is preliminary data.</text>
</comment>
<evidence type="ECO:0000256" key="8">
    <source>
        <dbReference type="ARBA" id="ARBA00022692"/>
    </source>
</evidence>
<dbReference type="GO" id="GO:1990529">
    <property type="term" value="C:glycosylphosphatidylinositol-mannosyltransferase I complex"/>
    <property type="evidence" value="ECO:0007669"/>
    <property type="project" value="TreeGrafter"/>
</dbReference>
<sequence>MSFLDLANRHASLQNAMLLATALRVGLLVYGDYHDRHSSLKYTDVDYRVFSDAAHFITHPTPDNSAQGILARVMPWSLGDPYTRATYRYTPLLALLMIPNGSWHPVFGKVIFALCDLLVGFILYRISTRTGSVSRPSSPEATEPVSVEQNSSKTQKSAVFLIGALWLLNPMVANISTRGSAESVLGAMVITTHSLILANRLDLAALLFGLSVHFKIYPIIYGASILAWIDKQEPIRFSWNSLTRQRLRFALLSTLSFFVLGGLMFAIWGHPFLEHTYLYHLTRRDHRHNFSPYFYPIYLNYDQNDSPNSLPSRMLQTPLFSFVPQMALCAVSGLLLGKRDLSFAWFIQTMIFVTFNKVCTSQYFMWYLWFLPLVLPSLQMSAKRGTSVLLVWIIAQVGAHSNCSSSATEHIMKAIWLGAAFRLELLGHGVYIWVWAASVVFLVSNTFVLGELITAYNPKLTHTV</sequence>
<proteinExistence type="inferred from homology"/>
<dbReference type="EMBL" id="CAJMWZ010005278">
    <property type="protein sequence ID" value="CAE6503175.1"/>
    <property type="molecule type" value="Genomic_DNA"/>
</dbReference>
<evidence type="ECO:0000256" key="13">
    <source>
        <dbReference type="RuleBase" id="RU365064"/>
    </source>
</evidence>
<protein>
    <recommendedName>
        <fullName evidence="4 13">GPI mannosyltransferase 1</fullName>
        <ecNumber evidence="13">2.4.1.-</ecNumber>
    </recommendedName>
    <alternativeName>
        <fullName evidence="13">GPI mannosyltransferase I</fullName>
    </alternativeName>
</protein>
<dbReference type="GO" id="GO:0006506">
    <property type="term" value="P:GPI anchor biosynthetic process"/>
    <property type="evidence" value="ECO:0007669"/>
    <property type="project" value="UniProtKB-UniPathway"/>
</dbReference>
<evidence type="ECO:0000256" key="14">
    <source>
        <dbReference type="SAM" id="MobiDB-lite"/>
    </source>
</evidence>
<feature type="transmembrane region" description="Helical" evidence="13">
    <location>
        <begin position="319"/>
        <end position="336"/>
    </location>
</feature>
<evidence type="ECO:0000256" key="5">
    <source>
        <dbReference type="ARBA" id="ARBA00022502"/>
    </source>
</evidence>
<keyword evidence="6 13" id="KW-0328">Glycosyltransferase</keyword>
<dbReference type="PANTHER" id="PTHR12886:SF0">
    <property type="entry name" value="GPI MANNOSYLTRANSFERASE 1"/>
    <property type="match status" value="1"/>
</dbReference>
<evidence type="ECO:0000256" key="3">
    <source>
        <dbReference type="ARBA" id="ARBA00011071"/>
    </source>
</evidence>
<evidence type="ECO:0000256" key="4">
    <source>
        <dbReference type="ARBA" id="ARBA00013797"/>
    </source>
</evidence>
<evidence type="ECO:0000313" key="16">
    <source>
        <dbReference type="Proteomes" id="UP000663850"/>
    </source>
</evidence>
<feature type="transmembrane region" description="Helical" evidence="13">
    <location>
        <begin position="106"/>
        <end position="126"/>
    </location>
</feature>
<keyword evidence="8 13" id="KW-0812">Transmembrane</keyword>
<dbReference type="GO" id="GO:0051751">
    <property type="term" value="F:alpha-1,4-mannosyltransferase activity"/>
    <property type="evidence" value="ECO:0007669"/>
    <property type="project" value="InterPro"/>
</dbReference>
<dbReference type="EC" id="2.4.1.-" evidence="13"/>
<feature type="compositionally biased region" description="Polar residues" evidence="14">
    <location>
        <begin position="131"/>
        <end position="140"/>
    </location>
</feature>
<dbReference type="GO" id="GO:0004376">
    <property type="term" value="F:GPI mannosyltransferase activity"/>
    <property type="evidence" value="ECO:0007669"/>
    <property type="project" value="InterPro"/>
</dbReference>
<comment type="pathway">
    <text evidence="2 13">Glycolipid biosynthesis; glycosylphosphatidylinositol-anchor biosynthesis.</text>
</comment>
<organism evidence="15 16">
    <name type="scientific">Rhizoctonia solani</name>
    <dbReference type="NCBI Taxonomy" id="456999"/>
    <lineage>
        <taxon>Eukaryota</taxon>
        <taxon>Fungi</taxon>
        <taxon>Dikarya</taxon>
        <taxon>Basidiomycota</taxon>
        <taxon>Agaricomycotina</taxon>
        <taxon>Agaricomycetes</taxon>
        <taxon>Cantharellales</taxon>
        <taxon>Ceratobasidiaceae</taxon>
        <taxon>Rhizoctonia</taxon>
    </lineage>
</organism>
<dbReference type="UniPathway" id="UPA00196"/>
<dbReference type="AlphaFoldDB" id="A0A8H3H7D6"/>